<name>A0A0G1N6I8_9BACT</name>
<accession>A0A0G1N6I8</accession>
<feature type="transmembrane region" description="Helical" evidence="1">
    <location>
        <begin position="131"/>
        <end position="149"/>
    </location>
</feature>
<protein>
    <recommendedName>
        <fullName evidence="4">Ferric oxidoreductase domain-containing protein</fullName>
    </recommendedName>
</protein>
<keyword evidence="1" id="KW-0812">Transmembrane</keyword>
<dbReference type="AlphaFoldDB" id="A0A0G1N6I8"/>
<organism evidence="2 3">
    <name type="scientific">Candidatus Woesebacteria bacterium GW2011_GWC2_45_9</name>
    <dbReference type="NCBI Taxonomy" id="1618589"/>
    <lineage>
        <taxon>Bacteria</taxon>
        <taxon>Candidatus Woeseibacteriota</taxon>
    </lineage>
</organism>
<proteinExistence type="predicted"/>
<evidence type="ECO:0000313" key="2">
    <source>
        <dbReference type="EMBL" id="KKU16149.1"/>
    </source>
</evidence>
<feature type="transmembrane region" description="Helical" evidence="1">
    <location>
        <begin position="190"/>
        <end position="208"/>
    </location>
</feature>
<evidence type="ECO:0000313" key="3">
    <source>
        <dbReference type="Proteomes" id="UP000034922"/>
    </source>
</evidence>
<comment type="caution">
    <text evidence="2">The sequence shown here is derived from an EMBL/GenBank/DDBJ whole genome shotgun (WGS) entry which is preliminary data.</text>
</comment>
<dbReference type="Proteomes" id="UP000034922">
    <property type="component" value="Unassembled WGS sequence"/>
</dbReference>
<gene>
    <name evidence="2" type="ORF">UX25_C0042G0006</name>
</gene>
<reference evidence="2 3" key="1">
    <citation type="journal article" date="2015" name="Nature">
        <title>rRNA introns, odd ribosomes, and small enigmatic genomes across a large radiation of phyla.</title>
        <authorList>
            <person name="Brown C.T."/>
            <person name="Hug L.A."/>
            <person name="Thomas B.C."/>
            <person name="Sharon I."/>
            <person name="Castelle C.J."/>
            <person name="Singh A."/>
            <person name="Wilkins M.J."/>
            <person name="Williams K.H."/>
            <person name="Banfield J.F."/>
        </authorList>
    </citation>
    <scope>NUCLEOTIDE SEQUENCE [LARGE SCALE GENOMIC DNA]</scope>
</reference>
<feature type="transmembrane region" description="Helical" evidence="1">
    <location>
        <begin position="84"/>
        <end position="102"/>
    </location>
</feature>
<evidence type="ECO:0000256" key="1">
    <source>
        <dbReference type="SAM" id="Phobius"/>
    </source>
</evidence>
<keyword evidence="1" id="KW-0472">Membrane</keyword>
<feature type="transmembrane region" description="Helical" evidence="1">
    <location>
        <begin position="161"/>
        <end position="178"/>
    </location>
</feature>
<dbReference type="STRING" id="1618589.UX25_C0042G0006"/>
<evidence type="ECO:0008006" key="4">
    <source>
        <dbReference type="Google" id="ProtNLM"/>
    </source>
</evidence>
<feature type="transmembrane region" description="Helical" evidence="1">
    <location>
        <begin position="45"/>
        <end position="63"/>
    </location>
</feature>
<dbReference type="EMBL" id="LCLM01000042">
    <property type="protein sequence ID" value="KKU16149.1"/>
    <property type="molecule type" value="Genomic_DNA"/>
</dbReference>
<keyword evidence="1" id="KW-1133">Transmembrane helix</keyword>
<sequence>MKKLLFYIPWLLVVAVGPVTLLRNAPPVSFLSSNQIVLITFLQRGAGLLAFSLLFSQIMLGAYMHKLIDKFGAWVFKFHTTEGAFTYSLIFLHPLLFLFLNFKSLGKFDPFYVFTDVCVLCRNTTELFYNFGRISFWLVTVALLAALLRTQPWLRNHWRKFHIFNYFAFLLIAVHARGVGTDARFVPFVWFYWTSITIVVFTIFYKFLYPRVSKLFLSNQKPEEAK</sequence>